<proteinExistence type="predicted"/>
<reference evidence="1 2" key="1">
    <citation type="submission" date="2020-08" db="EMBL/GenBank/DDBJ databases">
        <title>Genomic Encyclopedia of Type Strains, Phase IV (KMG-V): Genome sequencing to study the core and pangenomes of soil and plant-associated prokaryotes.</title>
        <authorList>
            <person name="Whitman W."/>
        </authorList>
    </citation>
    <scope>NUCLEOTIDE SEQUENCE [LARGE SCALE GENOMIC DNA]</scope>
    <source>
        <strain evidence="1 2">34/80</strain>
    </source>
</reference>
<gene>
    <name evidence="1" type="ORF">GGD71_006729</name>
</gene>
<dbReference type="EMBL" id="JACIFZ010000017">
    <property type="protein sequence ID" value="MBB4225916.1"/>
    <property type="molecule type" value="Genomic_DNA"/>
</dbReference>
<protein>
    <submittedName>
        <fullName evidence="1">Uncharacterized protein</fullName>
    </submittedName>
</protein>
<dbReference type="AlphaFoldDB" id="A0A840FTI0"/>
<accession>A0A840FTI0</accession>
<evidence type="ECO:0000313" key="2">
    <source>
        <dbReference type="Proteomes" id="UP000524450"/>
    </source>
</evidence>
<evidence type="ECO:0000313" key="1">
    <source>
        <dbReference type="EMBL" id="MBB4225916.1"/>
    </source>
</evidence>
<dbReference type="RefSeq" id="WP_184642618.1">
    <property type="nucleotide sequence ID" value="NZ_JACIFZ010000017.1"/>
</dbReference>
<dbReference type="Proteomes" id="UP000524450">
    <property type="component" value="Unassembled WGS sequence"/>
</dbReference>
<organism evidence="1 2">
    <name type="scientific">Variovorax guangxiensis</name>
    <dbReference type="NCBI Taxonomy" id="1775474"/>
    <lineage>
        <taxon>Bacteria</taxon>
        <taxon>Pseudomonadati</taxon>
        <taxon>Pseudomonadota</taxon>
        <taxon>Betaproteobacteria</taxon>
        <taxon>Burkholderiales</taxon>
        <taxon>Comamonadaceae</taxon>
        <taxon>Variovorax</taxon>
    </lineage>
</organism>
<comment type="caution">
    <text evidence="1">The sequence shown here is derived from an EMBL/GenBank/DDBJ whole genome shotgun (WGS) entry which is preliminary data.</text>
</comment>
<sequence>MALNASIDQIASNLHGWAPHWLPAYDLNAYAAKVDAECEYGSDMMVAIEVNAKMFEEVAAFVQLCGAFASLNTSVALQYMRVHESEDELGKALEHSAASACQTYTELLELLVDRGILVQRTLDPPSSV</sequence>
<name>A0A840FTI0_9BURK</name>